<evidence type="ECO:0000313" key="2">
    <source>
        <dbReference type="EMBL" id="SDH63157.1"/>
    </source>
</evidence>
<dbReference type="Pfam" id="PF13751">
    <property type="entry name" value="DDE_Tnp_1_6"/>
    <property type="match status" value="1"/>
</dbReference>
<organism evidence="2 3">
    <name type="scientific">Pseudonocardia oroxyli</name>
    <dbReference type="NCBI Taxonomy" id="366584"/>
    <lineage>
        <taxon>Bacteria</taxon>
        <taxon>Bacillati</taxon>
        <taxon>Actinomycetota</taxon>
        <taxon>Actinomycetes</taxon>
        <taxon>Pseudonocardiales</taxon>
        <taxon>Pseudonocardiaceae</taxon>
        <taxon>Pseudonocardia</taxon>
    </lineage>
</organism>
<gene>
    <name evidence="2" type="ORF">SAMN05216377_1301</name>
</gene>
<keyword evidence="3" id="KW-1185">Reference proteome</keyword>
<name>A0A1G8DZW1_PSEOR</name>
<protein>
    <submittedName>
        <fullName evidence="2">Transposase DDE domain-containing protein</fullName>
    </submittedName>
</protein>
<dbReference type="Proteomes" id="UP000198967">
    <property type="component" value="Unassembled WGS sequence"/>
</dbReference>
<sequence>MFGARCRGCPLAARCTTAATGRTLRLHPHDALQRAHRLAARDPELVEIYRRHRPMVERSMAWLTRGNRRLRFRGVRANDLWLSHRAAGLNLRRLLALGLHRPPTGSWALA</sequence>
<dbReference type="InterPro" id="IPR025668">
    <property type="entry name" value="Tnp_DDE_dom"/>
</dbReference>
<dbReference type="EMBL" id="FNBE01000030">
    <property type="protein sequence ID" value="SDH63157.1"/>
    <property type="molecule type" value="Genomic_DNA"/>
</dbReference>
<accession>A0A1G8DZW1</accession>
<proteinExistence type="predicted"/>
<reference evidence="2 3" key="1">
    <citation type="submission" date="2016-10" db="EMBL/GenBank/DDBJ databases">
        <authorList>
            <person name="de Groot N.N."/>
        </authorList>
    </citation>
    <scope>NUCLEOTIDE SEQUENCE [LARGE SCALE GENOMIC DNA]</scope>
    <source>
        <strain evidence="2 3">CGMCC 4.3143</strain>
    </source>
</reference>
<evidence type="ECO:0000313" key="3">
    <source>
        <dbReference type="Proteomes" id="UP000198967"/>
    </source>
</evidence>
<feature type="domain" description="Transposase DDE" evidence="1">
    <location>
        <begin position="4"/>
        <end position="95"/>
    </location>
</feature>
<dbReference type="AlphaFoldDB" id="A0A1G8DZW1"/>
<dbReference type="OrthoDB" id="3313640at2"/>
<evidence type="ECO:0000259" key="1">
    <source>
        <dbReference type="Pfam" id="PF13751"/>
    </source>
</evidence>